<dbReference type="EMBL" id="JAGTJJ010000039">
    <property type="protein sequence ID" value="MDC3986466.1"/>
    <property type="molecule type" value="Genomic_DNA"/>
</dbReference>
<dbReference type="RefSeq" id="WP_272427014.1">
    <property type="nucleotide sequence ID" value="NZ_JAGTJJ010000039.1"/>
</dbReference>
<gene>
    <name evidence="3" type="ORF">KEG57_38685</name>
</gene>
<evidence type="ECO:0000313" key="4">
    <source>
        <dbReference type="Proteomes" id="UP001151081"/>
    </source>
</evidence>
<feature type="chain" id="PRO_5040920829" description="Kazal-like domain-containing protein" evidence="2">
    <location>
        <begin position="22"/>
        <end position="227"/>
    </location>
</feature>
<keyword evidence="4" id="KW-1185">Reference proteome</keyword>
<name>A0A9X4AW71_9BACT</name>
<sequence length="227" mass="22129">MRITTCTVGLFFILLTCAAPACTESSGASPSSTSTGASSGGGGEGGGEGGAAGEGAGGGSASSSSSGGQGGAGGPKSCDGTFATWCGNGVYCDAPEGTCPGGGVLGTCTPKPKDCAGESMAITCGCNGQVYINACEAYRSGVDVGLQDACQAPAEPFACGPVLCENGTEYCERLNSSYRCKPLPAACQSPDAMCGCLNDVLCVAAPGLPECLKDADGHFFVTCIVTE</sequence>
<feature type="signal peptide" evidence="2">
    <location>
        <begin position="1"/>
        <end position="21"/>
    </location>
</feature>
<keyword evidence="2" id="KW-0732">Signal</keyword>
<protein>
    <recommendedName>
        <fullName evidence="5">Kazal-like domain-containing protein</fullName>
    </recommendedName>
</protein>
<evidence type="ECO:0000313" key="3">
    <source>
        <dbReference type="EMBL" id="MDC3986466.1"/>
    </source>
</evidence>
<dbReference type="AlphaFoldDB" id="A0A9X4AW71"/>
<feature type="compositionally biased region" description="Gly residues" evidence="1">
    <location>
        <begin position="38"/>
        <end position="60"/>
    </location>
</feature>
<reference evidence="3 4" key="1">
    <citation type="submission" date="2021-04" db="EMBL/GenBank/DDBJ databases">
        <title>Genome analysis of Polyangium sp.</title>
        <authorList>
            <person name="Li Y."/>
            <person name="Wang J."/>
        </authorList>
    </citation>
    <scope>NUCLEOTIDE SEQUENCE [LARGE SCALE GENOMIC DNA]</scope>
    <source>
        <strain evidence="3 4">SDU14</strain>
    </source>
</reference>
<evidence type="ECO:0008006" key="5">
    <source>
        <dbReference type="Google" id="ProtNLM"/>
    </source>
</evidence>
<accession>A0A9X4AW71</accession>
<feature type="region of interest" description="Disordered" evidence="1">
    <location>
        <begin position="25"/>
        <end position="68"/>
    </location>
</feature>
<evidence type="ECO:0000256" key="2">
    <source>
        <dbReference type="SAM" id="SignalP"/>
    </source>
</evidence>
<evidence type="ECO:0000256" key="1">
    <source>
        <dbReference type="SAM" id="MobiDB-lite"/>
    </source>
</evidence>
<feature type="compositionally biased region" description="Low complexity" evidence="1">
    <location>
        <begin position="25"/>
        <end position="37"/>
    </location>
</feature>
<comment type="caution">
    <text evidence="3">The sequence shown here is derived from an EMBL/GenBank/DDBJ whole genome shotgun (WGS) entry which is preliminary data.</text>
</comment>
<dbReference type="Proteomes" id="UP001151081">
    <property type="component" value="Unassembled WGS sequence"/>
</dbReference>
<proteinExistence type="predicted"/>
<organism evidence="3 4">
    <name type="scientific">Polyangium jinanense</name>
    <dbReference type="NCBI Taxonomy" id="2829994"/>
    <lineage>
        <taxon>Bacteria</taxon>
        <taxon>Pseudomonadati</taxon>
        <taxon>Myxococcota</taxon>
        <taxon>Polyangia</taxon>
        <taxon>Polyangiales</taxon>
        <taxon>Polyangiaceae</taxon>
        <taxon>Polyangium</taxon>
    </lineage>
</organism>